<dbReference type="Gene3D" id="3.50.50.60">
    <property type="entry name" value="FAD/NAD(P)-binding domain"/>
    <property type="match status" value="2"/>
</dbReference>
<sequence>MTEHVGVCVVGAGIAGLGLALRLAAEGRDDVVVLERRGGVGGTWHDNVYPGAACDIPAHLYSYSFAANADWSTRFPEGGEIRRYLEAVAAPIIDRVRLGTAVVGARWDAGAARWEVRTDRGDLTADLLVLAVGRLAEPRIPEVPGLAAFPGPVLHTARWSPDLVLAGRRVAVVGSGASSVQLVPRLVEAGADVTVLQRSAPWVLPRGDRAYSPAERARFAADDAHRAAHRADLLAAQEDGFAARRLGSPELVALRSAALAHLAEQVPDGELRAALTPSAEIGCKRITLSDDFYPALAAGRARLEPSALVAVDGSAAVAASGRRVADLDAIVLATGFVTERPPIAAAVHGTAGTLADAWRDGMRAYASVAVPGFPNLFVLDGPNAALSHNSAFLVIEAQIDHVLGAAAHVRRGRVVEVAAAAEAAYTARVAELSVGMVWSGCDSWYRDAASGRLTVLWPGTAESFCAANGAFDPAAYAA</sequence>
<dbReference type="RefSeq" id="WP_133765475.1">
    <property type="nucleotide sequence ID" value="NZ_BAAARP010000001.1"/>
</dbReference>
<dbReference type="Proteomes" id="UP000295344">
    <property type="component" value="Unassembled WGS sequence"/>
</dbReference>
<proteinExistence type="predicted"/>
<dbReference type="PANTHER" id="PTHR42877">
    <property type="entry name" value="L-ORNITHINE N(5)-MONOOXYGENASE-RELATED"/>
    <property type="match status" value="1"/>
</dbReference>
<dbReference type="EMBL" id="SOAM01000001">
    <property type="protein sequence ID" value="TDS80805.1"/>
    <property type="molecule type" value="Genomic_DNA"/>
</dbReference>
<reference evidence="1 2" key="1">
    <citation type="submission" date="2019-03" db="EMBL/GenBank/DDBJ databases">
        <title>Genomic Encyclopedia of Archaeal and Bacterial Type Strains, Phase II (KMG-II): from individual species to whole genera.</title>
        <authorList>
            <person name="Goeker M."/>
        </authorList>
    </citation>
    <scope>NUCLEOTIDE SEQUENCE [LARGE SCALE GENOMIC DNA]</scope>
    <source>
        <strain evidence="1 2">DSM 24782</strain>
    </source>
</reference>
<dbReference type="PANTHER" id="PTHR42877:SF4">
    <property type="entry name" value="FAD_NAD(P)-BINDING DOMAIN-CONTAINING PROTEIN-RELATED"/>
    <property type="match status" value="1"/>
</dbReference>
<dbReference type="OrthoDB" id="5168853at2"/>
<dbReference type="InterPro" id="IPR051209">
    <property type="entry name" value="FAD-bind_Monooxygenase_sf"/>
</dbReference>
<dbReference type="Pfam" id="PF13738">
    <property type="entry name" value="Pyr_redox_3"/>
    <property type="match status" value="1"/>
</dbReference>
<protein>
    <submittedName>
        <fullName evidence="1">Cation diffusion facilitator CzcD-associated flavoprotein CzcO</fullName>
    </submittedName>
</protein>
<name>A0A4R7FSG1_9MICO</name>
<dbReference type="SUPFAM" id="SSF51905">
    <property type="entry name" value="FAD/NAD(P)-binding domain"/>
    <property type="match status" value="2"/>
</dbReference>
<keyword evidence="2" id="KW-1185">Reference proteome</keyword>
<evidence type="ECO:0000313" key="1">
    <source>
        <dbReference type="EMBL" id="TDS80805.1"/>
    </source>
</evidence>
<accession>A0A4R7FSG1</accession>
<evidence type="ECO:0000313" key="2">
    <source>
        <dbReference type="Proteomes" id="UP000295344"/>
    </source>
</evidence>
<dbReference type="PRINTS" id="PR00411">
    <property type="entry name" value="PNDRDTASEI"/>
</dbReference>
<dbReference type="InterPro" id="IPR036188">
    <property type="entry name" value="FAD/NAD-bd_sf"/>
</dbReference>
<gene>
    <name evidence="1" type="ORF">CLV52_1374</name>
</gene>
<organism evidence="1 2">
    <name type="scientific">Amnibacterium kyonggiense</name>
    <dbReference type="NCBI Taxonomy" id="595671"/>
    <lineage>
        <taxon>Bacteria</taxon>
        <taxon>Bacillati</taxon>
        <taxon>Actinomycetota</taxon>
        <taxon>Actinomycetes</taxon>
        <taxon>Micrococcales</taxon>
        <taxon>Microbacteriaceae</taxon>
        <taxon>Amnibacterium</taxon>
    </lineage>
</organism>
<dbReference type="AlphaFoldDB" id="A0A4R7FSG1"/>
<comment type="caution">
    <text evidence="1">The sequence shown here is derived from an EMBL/GenBank/DDBJ whole genome shotgun (WGS) entry which is preliminary data.</text>
</comment>